<keyword evidence="2" id="KW-0012">Acyltransferase</keyword>
<dbReference type="PROSITE" id="PS51186">
    <property type="entry name" value="GNAT"/>
    <property type="match status" value="1"/>
</dbReference>
<evidence type="ECO:0000256" key="2">
    <source>
        <dbReference type="ARBA" id="ARBA00023315"/>
    </source>
</evidence>
<dbReference type="AlphaFoldDB" id="Q9RS73"/>
<dbReference type="PATRIC" id="fig|243230.17.peg.2481"/>
<dbReference type="Pfam" id="PF00583">
    <property type="entry name" value="Acetyltransf_1"/>
    <property type="match status" value="1"/>
</dbReference>
<evidence type="ECO:0000256" key="1">
    <source>
        <dbReference type="ARBA" id="ARBA00022679"/>
    </source>
</evidence>
<name>Q9RS73_DEIRA</name>
<evidence type="ECO:0000313" key="4">
    <source>
        <dbReference type="EMBL" id="AAF11807.1"/>
    </source>
</evidence>
<dbReference type="InterPro" id="IPR000182">
    <property type="entry name" value="GNAT_dom"/>
</dbReference>
<proteinExistence type="predicted"/>
<dbReference type="STRING" id="243230.DR_2254"/>
<keyword evidence="1" id="KW-0808">Transferase</keyword>
<dbReference type="eggNOG" id="COG0456">
    <property type="taxonomic scope" value="Bacteria"/>
</dbReference>
<dbReference type="OrthoDB" id="57316at2"/>
<dbReference type="GeneID" id="69518506"/>
<reference evidence="4 5" key="1">
    <citation type="journal article" date="1999" name="Science">
        <title>Genome sequence of the radioresistant bacterium Deinococcus radiodurans R1.</title>
        <authorList>
            <person name="White O."/>
            <person name="Eisen J.A."/>
            <person name="Heidelberg J.F."/>
            <person name="Hickey E.K."/>
            <person name="Peterson J.D."/>
            <person name="Dodson R.J."/>
            <person name="Haft D.H."/>
            <person name="Gwinn M.L."/>
            <person name="Nelson W.C."/>
            <person name="Richardson D.L."/>
            <person name="Moffat K.S."/>
            <person name="Qin H."/>
            <person name="Jiang L."/>
            <person name="Pamphile W."/>
            <person name="Crosby M."/>
            <person name="Shen M."/>
            <person name="Vamathevan J.J."/>
            <person name="Lam P."/>
            <person name="McDonald L."/>
            <person name="Utterback T."/>
            <person name="Zalewski C."/>
            <person name="Makarova K.S."/>
            <person name="Aravind L."/>
            <person name="Daly M.J."/>
            <person name="Minton K.W."/>
            <person name="Fleischmann R.D."/>
            <person name="Ketchum K.A."/>
            <person name="Nelson K.E."/>
            <person name="Salzberg S."/>
            <person name="Smith H.O."/>
            <person name="Venter J.C."/>
            <person name="Fraser C.M."/>
        </authorList>
    </citation>
    <scope>NUCLEOTIDE SEQUENCE [LARGE SCALE GENOMIC DNA]</scope>
    <source>
        <strain evidence="5">ATCC 13939 / DSM 20539 / JCM 16871 / LMG 4051 / NBRC 15346 / NCIMB 9279 / R1 / VKM B-1422</strain>
    </source>
</reference>
<dbReference type="GO" id="GO:0008080">
    <property type="term" value="F:N-acetyltransferase activity"/>
    <property type="evidence" value="ECO:0000318"/>
    <property type="project" value="GO_Central"/>
</dbReference>
<evidence type="ECO:0000313" key="5">
    <source>
        <dbReference type="Proteomes" id="UP000002524"/>
    </source>
</evidence>
<dbReference type="KEGG" id="dra:DR_2254"/>
<dbReference type="PIR" id="F75295">
    <property type="entry name" value="F75295"/>
</dbReference>
<feature type="domain" description="N-acetyltransferase" evidence="3">
    <location>
        <begin position="153"/>
        <end position="299"/>
    </location>
</feature>
<dbReference type="EnsemblBacteria" id="AAF11807">
    <property type="protein sequence ID" value="AAF11807"/>
    <property type="gene ID" value="DR_2254"/>
</dbReference>
<evidence type="ECO:0000259" key="3">
    <source>
        <dbReference type="PROSITE" id="PS51186"/>
    </source>
</evidence>
<gene>
    <name evidence="4" type="ordered locus">DR_2254</name>
</gene>
<dbReference type="PaxDb" id="243230-DR_2254"/>
<dbReference type="InterPro" id="IPR050832">
    <property type="entry name" value="Bact_Acetyltransf"/>
</dbReference>
<dbReference type="EMBL" id="AE000513">
    <property type="protein sequence ID" value="AAF11807.1"/>
    <property type="molecule type" value="Genomic_DNA"/>
</dbReference>
<dbReference type="HOGENOM" id="CLU_899327_0_0_0"/>
<protein>
    <recommendedName>
        <fullName evidence="3">N-acetyltransferase domain-containing protein</fullName>
    </recommendedName>
</protein>
<dbReference type="PANTHER" id="PTHR43877">
    <property type="entry name" value="AMINOALKYLPHOSPHONATE N-ACETYLTRANSFERASE-RELATED-RELATED"/>
    <property type="match status" value="1"/>
</dbReference>
<dbReference type="DNASU" id="1800458"/>
<accession>Q9RS73</accession>
<dbReference type="InterPro" id="IPR016181">
    <property type="entry name" value="Acyl_CoA_acyltransferase"/>
</dbReference>
<dbReference type="SUPFAM" id="SSF55729">
    <property type="entry name" value="Acyl-CoA N-acyltransferases (Nat)"/>
    <property type="match status" value="2"/>
</dbReference>
<keyword evidence="5" id="KW-1185">Reference proteome</keyword>
<dbReference type="Gene3D" id="3.40.630.30">
    <property type="match status" value="1"/>
</dbReference>
<sequence>MNIRPFQEADAATVAHLVTQSVRGQWTYRPEQFRVSADPQRRRLVAERGGEVIASVHCSPFGAGAPDALRLDFAGEGASFSPLYLALLADLPTGFSRLLGVTREDWPEQMHFFLAAGFRNAWQSWGAQLDLTAWDAGRFQPLEERLFLQGLEAERYDVDGSDWDAFYALHRQGEADMPRNPVTTPDPLTSADLHDTLRREEAAFVLRLNGQIVALTRLTLGEHKGRPGEVESEFTVTAPAWRGRGLATVLKAHALTWAQEAVYRHAGTGGTVLNLSMLRVNARLGYVTEPMWVIWERRL</sequence>
<dbReference type="RefSeq" id="WP_010888882.1">
    <property type="nucleotide sequence ID" value="NC_001263.1"/>
</dbReference>
<dbReference type="Proteomes" id="UP000002524">
    <property type="component" value="Chromosome 1"/>
</dbReference>
<organism evidence="4 5">
    <name type="scientific">Deinococcus radiodurans (strain ATCC 13939 / DSM 20539 / JCM 16871 / CCUG 27074 / LMG 4051 / NBRC 15346 / NCIMB 9279 / VKM B-1422 / R1)</name>
    <dbReference type="NCBI Taxonomy" id="243230"/>
    <lineage>
        <taxon>Bacteria</taxon>
        <taxon>Thermotogati</taxon>
        <taxon>Deinococcota</taxon>
        <taxon>Deinococci</taxon>
        <taxon>Deinococcales</taxon>
        <taxon>Deinococcaceae</taxon>
        <taxon>Deinococcus</taxon>
    </lineage>
</organism>
<dbReference type="CDD" id="cd04301">
    <property type="entry name" value="NAT_SF"/>
    <property type="match status" value="1"/>
</dbReference>
<dbReference type="InParanoid" id="Q9RS73"/>
<dbReference type="PANTHER" id="PTHR43877:SF1">
    <property type="entry name" value="ACETYLTRANSFERASE"/>
    <property type="match status" value="1"/>
</dbReference>